<dbReference type="Proteomes" id="UP000694867">
    <property type="component" value="Unplaced"/>
</dbReference>
<keyword evidence="1 3" id="KW-0863">Zinc-finger</keyword>
<feature type="domain" description="RING-type" evidence="6">
    <location>
        <begin position="314"/>
        <end position="353"/>
    </location>
</feature>
<dbReference type="GO" id="GO:0008270">
    <property type="term" value="F:zinc ion binding"/>
    <property type="evidence" value="ECO:0007669"/>
    <property type="project" value="UniProtKB-KW"/>
</dbReference>
<keyword evidence="5" id="KW-0812">Transmembrane</keyword>
<keyword evidence="5" id="KW-1133">Transmembrane helix</keyword>
<feature type="transmembrane region" description="Helical" evidence="5">
    <location>
        <begin position="94"/>
        <end position="117"/>
    </location>
</feature>
<name>A0AAJ6VXA0_9ACAR</name>
<feature type="compositionally biased region" description="Low complexity" evidence="4">
    <location>
        <begin position="270"/>
        <end position="279"/>
    </location>
</feature>
<organism evidence="7 8">
    <name type="scientific">Galendromus occidentalis</name>
    <name type="common">western predatory mite</name>
    <dbReference type="NCBI Taxonomy" id="34638"/>
    <lineage>
        <taxon>Eukaryota</taxon>
        <taxon>Metazoa</taxon>
        <taxon>Ecdysozoa</taxon>
        <taxon>Arthropoda</taxon>
        <taxon>Chelicerata</taxon>
        <taxon>Arachnida</taxon>
        <taxon>Acari</taxon>
        <taxon>Parasitiformes</taxon>
        <taxon>Mesostigmata</taxon>
        <taxon>Gamasina</taxon>
        <taxon>Phytoseioidea</taxon>
        <taxon>Phytoseiidae</taxon>
        <taxon>Typhlodrominae</taxon>
        <taxon>Galendromus</taxon>
    </lineage>
</organism>
<evidence type="ECO:0000259" key="6">
    <source>
        <dbReference type="PROSITE" id="PS50089"/>
    </source>
</evidence>
<sequence>MATVIARLNAGINFFADLVGYTIRVNYFLGEALFTLLSWAFGHVSTGTRALLALIRVALFDFGQFVEDVGNGLSSVVLGFDVLANLVAQFIHNIFYAFLSALASFVAVVIGVGSSVYVTLSSVLDAGKYLLQVGGKSFILLVQTLPLSLAEAFKRGARSVSNWCSQIADLTVDAVVTLYDGFAQQAQNVRYLVKGLPGEAYLGLGLLLFIVFASHYALRLLYLNRVFLLHKVYQLSLNMLSALRDGSARLSWNALGYGDNRVRDNDADESSGSSFDSPSPYNLRQRKKGPGARVNSRLEQELQKLRQEKESRLCVICADRMRSVLIMPCRHFSFCDPCLTQALEDKPHCPICRQHVRKKITVFQ</sequence>
<feature type="transmembrane region" description="Helical" evidence="5">
    <location>
        <begin position="200"/>
        <end position="222"/>
    </location>
</feature>
<dbReference type="SUPFAM" id="SSF57850">
    <property type="entry name" value="RING/U-box"/>
    <property type="match status" value="1"/>
</dbReference>
<evidence type="ECO:0000256" key="3">
    <source>
        <dbReference type="PROSITE-ProRule" id="PRU00175"/>
    </source>
</evidence>
<protein>
    <submittedName>
        <fullName evidence="8">Uncharacterized protein LOC100900628</fullName>
    </submittedName>
</protein>
<evidence type="ECO:0000256" key="2">
    <source>
        <dbReference type="ARBA" id="ARBA00022833"/>
    </source>
</evidence>
<keyword evidence="1 3" id="KW-0479">Metal-binding</keyword>
<keyword evidence="7" id="KW-1185">Reference proteome</keyword>
<gene>
    <name evidence="8" type="primary">LOC100900628</name>
</gene>
<evidence type="ECO:0000256" key="1">
    <source>
        <dbReference type="ARBA" id="ARBA00022771"/>
    </source>
</evidence>
<dbReference type="PANTHER" id="PTHR22696">
    <property type="entry name" value="E3 UBIQUITIN-PROTEIN LIGASE RNF26"/>
    <property type="match status" value="1"/>
</dbReference>
<dbReference type="SMART" id="SM00184">
    <property type="entry name" value="RING"/>
    <property type="match status" value="1"/>
</dbReference>
<dbReference type="InterPro" id="IPR013083">
    <property type="entry name" value="Znf_RING/FYVE/PHD"/>
</dbReference>
<evidence type="ECO:0000256" key="4">
    <source>
        <dbReference type="SAM" id="MobiDB-lite"/>
    </source>
</evidence>
<dbReference type="GO" id="GO:0006511">
    <property type="term" value="P:ubiquitin-dependent protein catabolic process"/>
    <property type="evidence" value="ECO:0007669"/>
    <property type="project" value="TreeGrafter"/>
</dbReference>
<dbReference type="AlphaFoldDB" id="A0AAJ6VXA0"/>
<dbReference type="PANTHER" id="PTHR22696:SF1">
    <property type="entry name" value="E3 UBIQUITIN-PROTEIN LIGASE RNF26"/>
    <property type="match status" value="1"/>
</dbReference>
<proteinExistence type="predicted"/>
<dbReference type="InterPro" id="IPR001841">
    <property type="entry name" value="Znf_RING"/>
</dbReference>
<evidence type="ECO:0000313" key="7">
    <source>
        <dbReference type="Proteomes" id="UP000694867"/>
    </source>
</evidence>
<dbReference type="PROSITE" id="PS50089">
    <property type="entry name" value="ZF_RING_2"/>
    <property type="match status" value="1"/>
</dbReference>
<feature type="transmembrane region" description="Helical" evidence="5">
    <location>
        <begin position="69"/>
        <end position="88"/>
    </location>
</feature>
<dbReference type="GO" id="GO:0061630">
    <property type="term" value="F:ubiquitin protein ligase activity"/>
    <property type="evidence" value="ECO:0007669"/>
    <property type="project" value="TreeGrafter"/>
</dbReference>
<accession>A0AAJ6VXA0</accession>
<evidence type="ECO:0000313" key="8">
    <source>
        <dbReference type="RefSeq" id="XP_003741350.1"/>
    </source>
</evidence>
<dbReference type="Pfam" id="PF13920">
    <property type="entry name" value="zf-C3HC4_3"/>
    <property type="match status" value="1"/>
</dbReference>
<reference evidence="8" key="1">
    <citation type="submission" date="2025-08" db="UniProtKB">
        <authorList>
            <consortium name="RefSeq"/>
        </authorList>
    </citation>
    <scope>IDENTIFICATION</scope>
</reference>
<keyword evidence="2" id="KW-0862">Zinc</keyword>
<keyword evidence="5" id="KW-0472">Membrane</keyword>
<feature type="region of interest" description="Disordered" evidence="4">
    <location>
        <begin position="263"/>
        <end position="294"/>
    </location>
</feature>
<dbReference type="KEGG" id="goe:100900628"/>
<dbReference type="Gene3D" id="3.30.40.10">
    <property type="entry name" value="Zinc/RING finger domain, C3HC4 (zinc finger)"/>
    <property type="match status" value="1"/>
</dbReference>
<dbReference type="RefSeq" id="XP_003741350.1">
    <property type="nucleotide sequence ID" value="XM_003741302.2"/>
</dbReference>
<dbReference type="GeneID" id="100900628"/>
<evidence type="ECO:0000256" key="5">
    <source>
        <dbReference type="SAM" id="Phobius"/>
    </source>
</evidence>
<dbReference type="GO" id="GO:0016567">
    <property type="term" value="P:protein ubiquitination"/>
    <property type="evidence" value="ECO:0007669"/>
    <property type="project" value="TreeGrafter"/>
</dbReference>